<feature type="non-terminal residue" evidence="1">
    <location>
        <position position="1"/>
    </location>
</feature>
<reference evidence="1" key="1">
    <citation type="journal article" date="2020" name="Stud. Mycol.">
        <title>101 Dothideomycetes genomes: a test case for predicting lifestyles and emergence of pathogens.</title>
        <authorList>
            <person name="Haridas S."/>
            <person name="Albert R."/>
            <person name="Binder M."/>
            <person name="Bloem J."/>
            <person name="Labutti K."/>
            <person name="Salamov A."/>
            <person name="Andreopoulos B."/>
            <person name="Baker S."/>
            <person name="Barry K."/>
            <person name="Bills G."/>
            <person name="Bluhm B."/>
            <person name="Cannon C."/>
            <person name="Castanera R."/>
            <person name="Culley D."/>
            <person name="Daum C."/>
            <person name="Ezra D."/>
            <person name="Gonzalez J."/>
            <person name="Henrissat B."/>
            <person name="Kuo A."/>
            <person name="Liang C."/>
            <person name="Lipzen A."/>
            <person name="Lutzoni F."/>
            <person name="Magnuson J."/>
            <person name="Mondo S."/>
            <person name="Nolan M."/>
            <person name="Ohm R."/>
            <person name="Pangilinan J."/>
            <person name="Park H.-J."/>
            <person name="Ramirez L."/>
            <person name="Alfaro M."/>
            <person name="Sun H."/>
            <person name="Tritt A."/>
            <person name="Yoshinaga Y."/>
            <person name="Zwiers L.-H."/>
            <person name="Turgeon B."/>
            <person name="Goodwin S."/>
            <person name="Spatafora J."/>
            <person name="Crous P."/>
            <person name="Grigoriev I."/>
        </authorList>
    </citation>
    <scope>NUCLEOTIDE SEQUENCE</scope>
    <source>
        <strain evidence="1">ATCC 200398</strain>
    </source>
</reference>
<protein>
    <submittedName>
        <fullName evidence="1">Uncharacterized protein</fullName>
    </submittedName>
</protein>
<gene>
    <name evidence="1" type="ORF">BDR25DRAFT_381369</name>
</gene>
<proteinExistence type="predicted"/>
<dbReference type="Proteomes" id="UP000799755">
    <property type="component" value="Unassembled WGS sequence"/>
</dbReference>
<comment type="caution">
    <text evidence="1">The sequence shown here is derived from an EMBL/GenBank/DDBJ whole genome shotgun (WGS) entry which is preliminary data.</text>
</comment>
<keyword evidence="2" id="KW-1185">Reference proteome</keyword>
<evidence type="ECO:0000313" key="2">
    <source>
        <dbReference type="Proteomes" id="UP000799755"/>
    </source>
</evidence>
<sequence length="632" mass="72256">GLEQVKCDERPNGCFNCEKLQLSCLPASQGTSNESNPVSREEINNVRVTARTKRKRTYRSCISCRESKVKCSGDRPTCSKCWQKAAICVYDAEPEPVWVQSIAPLTSHAPIHETNSSQARLPASHGVPSSPAVINENSSISWLRARELPPKPRLTKLVEAFFSNVHPIRIFAFIHKPSFMKSLDLGQLSGNEEQALLHIICALGARFYALEYHESVSTLPRELIQSAGNQWAKAAEELIFAEYSAISITRLMVLALLHDYEARLGNYAQSFMLTGLITRMSHALQINLEQSTDLFCRESSNPSADVTLKESRRRLMWACYMVDVWAGSGVDQLTLLNEADIKLQLPCNERNFLLQIPCVTECLQAHRVLDFISPQDIPVKPGENMGISAYYIRIVNIWQKVLRFVKHLDEVQPPWLPNSEFILLYQRITAWRENLPSVLEWNPDNIYVRRESSQLGALFLLHIMCHHVICDLYRISFPELFKIREAFPFPPEQQPFVSHLQLVCFENAQRIAILFFTTLQHGAKYLADPILPSFAYNSSRVMLYYLARILDRSKPEARNVIKETMDLIRSNNKSLQAMAMMYPLAEPLYITADRWLDKVRRSFTRIDMTAYLGPQDPSDLNEVESPQEVRYA</sequence>
<evidence type="ECO:0000313" key="1">
    <source>
        <dbReference type="EMBL" id="KAF2464245.1"/>
    </source>
</evidence>
<accession>A0ACB6QCL9</accession>
<dbReference type="EMBL" id="MU003538">
    <property type="protein sequence ID" value="KAF2464245.1"/>
    <property type="molecule type" value="Genomic_DNA"/>
</dbReference>
<name>A0ACB6QCL9_9PLEO</name>
<organism evidence="1 2">
    <name type="scientific">Lindgomyces ingoldianus</name>
    <dbReference type="NCBI Taxonomy" id="673940"/>
    <lineage>
        <taxon>Eukaryota</taxon>
        <taxon>Fungi</taxon>
        <taxon>Dikarya</taxon>
        <taxon>Ascomycota</taxon>
        <taxon>Pezizomycotina</taxon>
        <taxon>Dothideomycetes</taxon>
        <taxon>Pleosporomycetidae</taxon>
        <taxon>Pleosporales</taxon>
        <taxon>Lindgomycetaceae</taxon>
        <taxon>Lindgomyces</taxon>
    </lineage>
</organism>